<dbReference type="PANTHER" id="PTHR34098">
    <property type="entry name" value="F-BOX ONLY PROTEIN 47"/>
    <property type="match status" value="1"/>
</dbReference>
<dbReference type="PANTHER" id="PTHR34098:SF1">
    <property type="entry name" value="F-BOX ONLY PROTEIN 47"/>
    <property type="match status" value="1"/>
</dbReference>
<reference evidence="1" key="1">
    <citation type="submission" date="2021-11" db="EMBL/GenBank/DDBJ databases">
        <authorList>
            <person name="Schell T."/>
        </authorList>
    </citation>
    <scope>NUCLEOTIDE SEQUENCE</scope>
    <source>
        <strain evidence="1">M5</strain>
    </source>
</reference>
<evidence type="ECO:0008006" key="3">
    <source>
        <dbReference type="Google" id="ProtNLM"/>
    </source>
</evidence>
<comment type="caution">
    <text evidence="1">The sequence shown here is derived from an EMBL/GenBank/DDBJ whole genome shotgun (WGS) entry which is preliminary data.</text>
</comment>
<accession>A0A8J2S1P5</accession>
<proteinExistence type="predicted"/>
<gene>
    <name evidence="1" type="ORF">DGAL_LOCUS16913</name>
</gene>
<sequence>MSDKMQATARGLKHTLETIMSKMGNKKRKVTTEIPIDQYLAPDLKDSLFGKLTEDLMFKILCCVSLDDLSQMSMASKALGKVIYVYTMGEPFAMRVARLLMHHPTSNQLIFEHSFRVGQLLKRTSFLFTVDVRLKYFYNHTQNVQHLVEKESANSFAIDTLPFVGSVLQSFIAGWDEGECYKVFTFMSDRLFLYRSISRFVSDLPGTDLDNELFLRRNLRYLFLDRSVTDYDKAIWIGFISNQIGTAQLANVLLLLYAPIDTDGKIDWHFAFHVRAFEHHTSVFMKLAKIIGILQLIPNWSPFFSLEVLVWISNVPNCWLLRSFSSILLPLSCVDMNLVVDYFAVLYKSDKAPTASLLMALTLMISPHFTNHSAGVRNGIVIERSWVHQLISKIVNNPKLSIERYAIVKQLWEAVLNLADDFANAVIQVENAEEDLDDVNNTDAIDDFNDMMDAWKDLTVILMSK</sequence>
<evidence type="ECO:0000313" key="1">
    <source>
        <dbReference type="EMBL" id="CAH0113111.1"/>
    </source>
</evidence>
<keyword evidence="2" id="KW-1185">Reference proteome</keyword>
<dbReference type="AlphaFoldDB" id="A0A8J2S1P5"/>
<name>A0A8J2S1P5_9CRUS</name>
<dbReference type="EMBL" id="CAKKLH010000336">
    <property type="protein sequence ID" value="CAH0113111.1"/>
    <property type="molecule type" value="Genomic_DNA"/>
</dbReference>
<protein>
    <recommendedName>
        <fullName evidence="3">F-box domain-containing protein</fullName>
    </recommendedName>
</protein>
<evidence type="ECO:0000313" key="2">
    <source>
        <dbReference type="Proteomes" id="UP000789390"/>
    </source>
</evidence>
<organism evidence="1 2">
    <name type="scientific">Daphnia galeata</name>
    <dbReference type="NCBI Taxonomy" id="27404"/>
    <lineage>
        <taxon>Eukaryota</taxon>
        <taxon>Metazoa</taxon>
        <taxon>Ecdysozoa</taxon>
        <taxon>Arthropoda</taxon>
        <taxon>Crustacea</taxon>
        <taxon>Branchiopoda</taxon>
        <taxon>Diplostraca</taxon>
        <taxon>Cladocera</taxon>
        <taxon>Anomopoda</taxon>
        <taxon>Daphniidae</taxon>
        <taxon>Daphnia</taxon>
    </lineage>
</organism>
<dbReference type="InterPro" id="IPR038946">
    <property type="entry name" value="FBXO47"/>
</dbReference>
<dbReference type="OrthoDB" id="6346810at2759"/>
<dbReference type="Proteomes" id="UP000789390">
    <property type="component" value="Unassembled WGS sequence"/>
</dbReference>